<evidence type="ECO:0000313" key="2">
    <source>
        <dbReference type="EMBL" id="GAC72263.1"/>
    </source>
</evidence>
<gene>
    <name evidence="2" type="ORF">PANT_7d00014</name>
</gene>
<accession>M9MB82</accession>
<feature type="compositionally biased region" description="Low complexity" evidence="1">
    <location>
        <begin position="298"/>
        <end position="309"/>
    </location>
</feature>
<feature type="region of interest" description="Disordered" evidence="1">
    <location>
        <begin position="218"/>
        <end position="328"/>
    </location>
</feature>
<evidence type="ECO:0000313" key="3">
    <source>
        <dbReference type="Proteomes" id="UP000011976"/>
    </source>
</evidence>
<feature type="compositionally biased region" description="Polar residues" evidence="1">
    <location>
        <begin position="255"/>
        <end position="265"/>
    </location>
</feature>
<dbReference type="EMBL" id="DF196773">
    <property type="protein sequence ID" value="GAC72263.1"/>
    <property type="molecule type" value="Genomic_DNA"/>
</dbReference>
<organism evidence="2 3">
    <name type="scientific">Pseudozyma antarctica (strain T-34)</name>
    <name type="common">Yeast</name>
    <name type="synonym">Candida antarctica</name>
    <dbReference type="NCBI Taxonomy" id="1151754"/>
    <lineage>
        <taxon>Eukaryota</taxon>
        <taxon>Fungi</taxon>
        <taxon>Dikarya</taxon>
        <taxon>Basidiomycota</taxon>
        <taxon>Ustilaginomycotina</taxon>
        <taxon>Ustilaginomycetes</taxon>
        <taxon>Ustilaginales</taxon>
        <taxon>Ustilaginaceae</taxon>
        <taxon>Moesziomyces</taxon>
    </lineage>
</organism>
<evidence type="ECO:0000256" key="1">
    <source>
        <dbReference type="SAM" id="MobiDB-lite"/>
    </source>
</evidence>
<dbReference type="Proteomes" id="UP000011976">
    <property type="component" value="Unassembled WGS sequence"/>
</dbReference>
<feature type="compositionally biased region" description="Polar residues" evidence="1">
    <location>
        <begin position="312"/>
        <end position="328"/>
    </location>
</feature>
<reference evidence="3" key="1">
    <citation type="journal article" date="2013" name="Genome Announc.">
        <title>Genome sequence of the basidiomycetous yeast Pseudozyma antarctica T-34, a producer of the glycolipid biosurfactants mannosylerythritol lipids.</title>
        <authorList>
            <person name="Morita T."/>
            <person name="Koike H."/>
            <person name="Koyama Y."/>
            <person name="Hagiwara H."/>
            <person name="Ito E."/>
            <person name="Fukuoka T."/>
            <person name="Imura T."/>
            <person name="Machida M."/>
            <person name="Kitamoto D."/>
        </authorList>
    </citation>
    <scope>NUCLEOTIDE SEQUENCE [LARGE SCALE GENOMIC DNA]</scope>
    <source>
        <strain evidence="3">T-34</strain>
    </source>
</reference>
<name>M9MB82_PSEA3</name>
<protein>
    <submittedName>
        <fullName evidence="2">Uncharacterized protein</fullName>
    </submittedName>
</protein>
<dbReference type="OrthoDB" id="10257779at2759"/>
<dbReference type="AlphaFoldDB" id="M9MB82"/>
<sequence length="656" mass="73991">MRSTSFSPQTAAKKEILMKQYFSALSNALPEKQPELLQKINDLRQAGYRFGASVDPGLHVPFGTPWDPTRFGPYPAKRLAEGAYGKSKAAVEIEVENAREALDHQTLREAMHGRMEPVFADDFQLLRSAIDFHAQRLSQNVEEPVEDILKSVRRLISAESSRHRPMLPSVLRCQVGTFFAFLLIASAWAQPAGGGEWTIGQVPTAHHADVDPWSHDEPWHAFESGSSSVDSREGWAGAPSSSFSSVPEWREVQDSYPSFFSSGTDQRPGLTHAVHAGPEQHRGMPAWQQSPEQHHDLGAFQQAQGQPPGSRRFQQIADQHPGTSGTQNVLEQNARMRTFGRPQDRPPGVSTYQHAPWQYMHQPVAQQAPVQRWEPVAGWMDPPTKPSWFSKNADRLLGVNHIRMATAQAIFDWRRAEWELWRNNMRAAMGRPRLLITPVDLSNTGYDRVFVASDGDAVVGAYPNLDADQQAARSLRVSPLLQVSDPLGKVEDERTMHRVRADSRMYVYLNSRSNMDFINREYFLGHAQFLPINREGLDRSTLNKIFGNPRHHFVMPPRTPDGLPLVVLRHTNRGHVGSTMVETLTGRLGETNLMSLWSPILSDGRRFTSVLYGIVSFDARYTFEVQQHLRAHARSQNVDDYAFMYTFRSALESAPH</sequence>
<proteinExistence type="predicted"/>